<dbReference type="SUPFAM" id="SSF81383">
    <property type="entry name" value="F-box domain"/>
    <property type="match status" value="1"/>
</dbReference>
<protein>
    <recommendedName>
        <fullName evidence="3">F-box domain-containing protein</fullName>
    </recommendedName>
</protein>
<evidence type="ECO:0008006" key="3">
    <source>
        <dbReference type="Google" id="ProtNLM"/>
    </source>
</evidence>
<sequence>MPAASQVFAIVELAEMILDQLGTRDLLLLRRVDKNMRNMIEGSTILRRRIFFLAPVPHLPAVPQKNPVLYSLERILDDLIRQGSQRSAFPRMPDHWTDPEALWQHMFVSQPCTSRSFSVHIGEQMIARDVVEDKKGLKLKHICNLLEKNASARGRAKRTIRTLTKGRQSSRLSIRIDGDEDWEEVS</sequence>
<reference evidence="1" key="2">
    <citation type="journal article" date="2022" name="Microb. Genom.">
        <title>A chromosome-scale genome assembly of the tomato pathogen Cladosporium fulvum reveals a compartmentalized genome architecture and the presence of a dispensable chromosome.</title>
        <authorList>
            <person name="Zaccaron A.Z."/>
            <person name="Chen L.H."/>
            <person name="Samaras A."/>
            <person name="Stergiopoulos I."/>
        </authorList>
    </citation>
    <scope>NUCLEOTIDE SEQUENCE</scope>
    <source>
        <strain evidence="1">Race5_Kim</strain>
    </source>
</reference>
<dbReference type="AlphaFoldDB" id="A0A9Q8UTS0"/>
<reference evidence="1" key="1">
    <citation type="submission" date="2021-12" db="EMBL/GenBank/DDBJ databases">
        <authorList>
            <person name="Zaccaron A."/>
            <person name="Stergiopoulos I."/>
        </authorList>
    </citation>
    <scope>NUCLEOTIDE SEQUENCE</scope>
    <source>
        <strain evidence="1">Race5_Kim</strain>
    </source>
</reference>
<dbReference type="InterPro" id="IPR036047">
    <property type="entry name" value="F-box-like_dom_sf"/>
</dbReference>
<dbReference type="EMBL" id="CP090171">
    <property type="protein sequence ID" value="UJO22166.1"/>
    <property type="molecule type" value="Genomic_DNA"/>
</dbReference>
<proteinExistence type="predicted"/>
<organism evidence="1 2">
    <name type="scientific">Passalora fulva</name>
    <name type="common">Tomato leaf mold</name>
    <name type="synonym">Cladosporium fulvum</name>
    <dbReference type="NCBI Taxonomy" id="5499"/>
    <lineage>
        <taxon>Eukaryota</taxon>
        <taxon>Fungi</taxon>
        <taxon>Dikarya</taxon>
        <taxon>Ascomycota</taxon>
        <taxon>Pezizomycotina</taxon>
        <taxon>Dothideomycetes</taxon>
        <taxon>Dothideomycetidae</taxon>
        <taxon>Mycosphaerellales</taxon>
        <taxon>Mycosphaerellaceae</taxon>
        <taxon>Fulvia</taxon>
    </lineage>
</organism>
<name>A0A9Q8UTS0_PASFU</name>
<gene>
    <name evidence="1" type="ORF">CLAFUR5_09058</name>
</gene>
<accession>A0A9Q8UTS0</accession>
<evidence type="ECO:0000313" key="2">
    <source>
        <dbReference type="Proteomes" id="UP000756132"/>
    </source>
</evidence>
<dbReference type="Proteomes" id="UP000756132">
    <property type="component" value="Chromosome 9"/>
</dbReference>
<evidence type="ECO:0000313" key="1">
    <source>
        <dbReference type="EMBL" id="UJO22166.1"/>
    </source>
</evidence>
<dbReference type="GeneID" id="71988936"/>
<dbReference type="RefSeq" id="XP_047766532.1">
    <property type="nucleotide sequence ID" value="XM_047908206.1"/>
</dbReference>
<dbReference type="KEGG" id="ffu:CLAFUR5_09058"/>
<keyword evidence="2" id="KW-1185">Reference proteome</keyword>